<evidence type="ECO:0000256" key="1">
    <source>
        <dbReference type="SAM" id="MobiDB-lite"/>
    </source>
</evidence>
<comment type="caution">
    <text evidence="3">The sequence shown here is derived from an EMBL/GenBank/DDBJ whole genome shotgun (WGS) entry which is preliminary data.</text>
</comment>
<name>A0A8T2RKB1_CERRI</name>
<keyword evidence="4" id="KW-1185">Reference proteome</keyword>
<dbReference type="InterPro" id="IPR036312">
    <property type="entry name" value="Bifun_inhib/LTP/seed_sf"/>
</dbReference>
<evidence type="ECO:0000259" key="2">
    <source>
        <dbReference type="Pfam" id="PF14547"/>
    </source>
</evidence>
<protein>
    <recommendedName>
        <fullName evidence="2">Hydrophobic seed protein domain-containing protein</fullName>
    </recommendedName>
</protein>
<dbReference type="AlphaFoldDB" id="A0A8T2RKB1"/>
<feature type="domain" description="Hydrophobic seed protein" evidence="2">
    <location>
        <begin position="116"/>
        <end position="198"/>
    </location>
</feature>
<organism evidence="3 4">
    <name type="scientific">Ceratopteris richardii</name>
    <name type="common">Triangle waterfern</name>
    <dbReference type="NCBI Taxonomy" id="49495"/>
    <lineage>
        <taxon>Eukaryota</taxon>
        <taxon>Viridiplantae</taxon>
        <taxon>Streptophyta</taxon>
        <taxon>Embryophyta</taxon>
        <taxon>Tracheophyta</taxon>
        <taxon>Polypodiopsida</taxon>
        <taxon>Polypodiidae</taxon>
        <taxon>Polypodiales</taxon>
        <taxon>Pteridineae</taxon>
        <taxon>Pteridaceae</taxon>
        <taxon>Parkerioideae</taxon>
        <taxon>Ceratopteris</taxon>
    </lineage>
</organism>
<sequence length="198" mass="20179">MPPTTPETPTPTPPHVKSPPSHTPSKPPKPPVLPPTPISPSPPATTPTKPPKTPPSSTPSPTPQTPNPPIAPLNPPTSPPPQPPVVPVTKPPPTTPTPTVPYPPATTTPTRPSGGTCPVGIVKLNVCIPILGGILGNPMQSNCCALLGLIGVDVEVCLCAAINANILGIININIPKIDIIATIVTTCGRKLPPDFSCP</sequence>
<accession>A0A8T2RKB1</accession>
<dbReference type="InterPro" id="IPR027923">
    <property type="entry name" value="Hydrophob_seed_dom"/>
</dbReference>
<dbReference type="InterPro" id="IPR051636">
    <property type="entry name" value="Plant_LTP/defense-related"/>
</dbReference>
<gene>
    <name evidence="3" type="ORF">KP509_26G041500</name>
</gene>
<feature type="region of interest" description="Disordered" evidence="1">
    <location>
        <begin position="1"/>
        <end position="114"/>
    </location>
</feature>
<dbReference type="PANTHER" id="PTHR31731">
    <property type="match status" value="1"/>
</dbReference>
<dbReference type="SUPFAM" id="SSF47699">
    <property type="entry name" value="Bifunctional inhibitor/lipid-transfer protein/seed storage 2S albumin"/>
    <property type="match status" value="1"/>
</dbReference>
<dbReference type="Pfam" id="PF14547">
    <property type="entry name" value="Hydrophob_seed"/>
    <property type="match status" value="1"/>
</dbReference>
<evidence type="ECO:0000313" key="3">
    <source>
        <dbReference type="EMBL" id="KAH7296859.1"/>
    </source>
</evidence>
<reference evidence="3" key="1">
    <citation type="submission" date="2021-08" db="EMBL/GenBank/DDBJ databases">
        <title>WGS assembly of Ceratopteris richardii.</title>
        <authorList>
            <person name="Marchant D.B."/>
            <person name="Chen G."/>
            <person name="Jenkins J."/>
            <person name="Shu S."/>
            <person name="Leebens-Mack J."/>
            <person name="Grimwood J."/>
            <person name="Schmutz J."/>
            <person name="Soltis P."/>
            <person name="Soltis D."/>
            <person name="Chen Z.-H."/>
        </authorList>
    </citation>
    <scope>NUCLEOTIDE SEQUENCE</scope>
    <source>
        <strain evidence="3">Whitten #5841</strain>
        <tissue evidence="3">Leaf</tissue>
    </source>
</reference>
<dbReference type="OMA" id="KPPHHTP"/>
<dbReference type="Gene3D" id="1.10.110.10">
    <property type="entry name" value="Plant lipid-transfer and hydrophobic proteins"/>
    <property type="match status" value="1"/>
</dbReference>
<dbReference type="PRINTS" id="PR01217">
    <property type="entry name" value="PRICHEXTENSN"/>
</dbReference>
<feature type="compositionally biased region" description="Pro residues" evidence="1">
    <location>
        <begin position="1"/>
        <end position="106"/>
    </location>
</feature>
<dbReference type="Proteomes" id="UP000825935">
    <property type="component" value="Chromosome 26"/>
</dbReference>
<dbReference type="EMBL" id="CM035431">
    <property type="protein sequence ID" value="KAH7296859.1"/>
    <property type="molecule type" value="Genomic_DNA"/>
</dbReference>
<proteinExistence type="predicted"/>
<evidence type="ECO:0000313" key="4">
    <source>
        <dbReference type="Proteomes" id="UP000825935"/>
    </source>
</evidence>
<dbReference type="OrthoDB" id="696558at2759"/>